<dbReference type="EMBL" id="HACG01046006">
    <property type="protein sequence ID" value="CEK92871.1"/>
    <property type="molecule type" value="Transcribed_RNA"/>
</dbReference>
<sequence>MSSKSMSLAENRFHHSLPEKLCSLVNSPVSSSVNVQGFFDVPLPPSSYYVKTKLTVMIEM</sequence>
<reference evidence="1" key="1">
    <citation type="submission" date="2014-12" db="EMBL/GenBank/DDBJ databases">
        <title>Insight into the proteome of Arion vulgaris.</title>
        <authorList>
            <person name="Aradska J."/>
            <person name="Bulat T."/>
            <person name="Smidak R."/>
            <person name="Sarate P."/>
            <person name="Gangsoo J."/>
            <person name="Sialana F."/>
            <person name="Bilban M."/>
            <person name="Lubec G."/>
        </authorList>
    </citation>
    <scope>NUCLEOTIDE SEQUENCE</scope>
    <source>
        <tissue evidence="1">Skin</tissue>
    </source>
</reference>
<proteinExistence type="predicted"/>
<name>A0A0B7BKK1_9EUPU</name>
<dbReference type="AlphaFoldDB" id="A0A0B7BKK1"/>
<accession>A0A0B7BKK1</accession>
<evidence type="ECO:0000313" key="1">
    <source>
        <dbReference type="EMBL" id="CEK92871.1"/>
    </source>
</evidence>
<organism evidence="1">
    <name type="scientific">Arion vulgaris</name>
    <dbReference type="NCBI Taxonomy" id="1028688"/>
    <lineage>
        <taxon>Eukaryota</taxon>
        <taxon>Metazoa</taxon>
        <taxon>Spiralia</taxon>
        <taxon>Lophotrochozoa</taxon>
        <taxon>Mollusca</taxon>
        <taxon>Gastropoda</taxon>
        <taxon>Heterobranchia</taxon>
        <taxon>Euthyneura</taxon>
        <taxon>Panpulmonata</taxon>
        <taxon>Eupulmonata</taxon>
        <taxon>Stylommatophora</taxon>
        <taxon>Helicina</taxon>
        <taxon>Arionoidea</taxon>
        <taxon>Arionidae</taxon>
        <taxon>Arion</taxon>
    </lineage>
</organism>
<protein>
    <submittedName>
        <fullName evidence="1">Uncharacterized protein</fullName>
    </submittedName>
</protein>
<gene>
    <name evidence="1" type="primary">ORF190721</name>
</gene>